<evidence type="ECO:0000256" key="1">
    <source>
        <dbReference type="ARBA" id="ARBA00009798"/>
    </source>
</evidence>
<comment type="similarity">
    <text evidence="1 4">Belongs to the prolyl-tRNA editing family. YbaK/EbsC subfamily.</text>
</comment>
<organism evidence="6 7">
    <name type="scientific">Sulfobacillus thermosulfidooxidans (strain DSM 9293 / VKM B-1269 / AT-1)</name>
    <dbReference type="NCBI Taxonomy" id="929705"/>
    <lineage>
        <taxon>Bacteria</taxon>
        <taxon>Bacillati</taxon>
        <taxon>Bacillota</taxon>
        <taxon>Clostridia</taxon>
        <taxon>Eubacteriales</taxon>
        <taxon>Clostridiales Family XVII. Incertae Sedis</taxon>
        <taxon>Sulfobacillus</taxon>
    </lineage>
</organism>
<dbReference type="PANTHER" id="PTHR30411:SF0">
    <property type="entry name" value="CYS-TRNA(PRO)_CYS-TRNA(CYS) DEACYLASE YBAK"/>
    <property type="match status" value="1"/>
</dbReference>
<dbReference type="Proteomes" id="UP000192660">
    <property type="component" value="Unassembled WGS sequence"/>
</dbReference>
<accession>A0A1W1W7E0</accession>
<keyword evidence="3 4" id="KW-0456">Lyase</keyword>
<dbReference type="CDD" id="cd00002">
    <property type="entry name" value="YbaK_deacylase"/>
    <property type="match status" value="1"/>
</dbReference>
<evidence type="ECO:0000313" key="6">
    <source>
        <dbReference type="EMBL" id="SMC02204.1"/>
    </source>
</evidence>
<dbReference type="GO" id="GO:0006412">
    <property type="term" value="P:translation"/>
    <property type="evidence" value="ECO:0007669"/>
    <property type="project" value="UniProtKB-KW"/>
</dbReference>
<dbReference type="InterPro" id="IPR007214">
    <property type="entry name" value="YbaK/aa-tRNA-synth-assoc-dom"/>
</dbReference>
<dbReference type="STRING" id="28034.BFX07_03040"/>
<dbReference type="EC" id="4.2.-.-" evidence="4"/>
<sequence>MAKKTIACRILDKAGITYSLHEYVWSEDAIDALSVAKKLDIAPHFIFKTLVLRGNHTGVLVALVPGDEQIDLKKLARISGNKHVELVVTKDLPVLTGYIRGGVSPLGMKKSYPCYLDDSAMVLDFISISAGQRGLQIFVDPHALIRLLSAQVTSLTLREES</sequence>
<feature type="domain" description="YbaK/aminoacyl-tRNA synthetase-associated" evidence="5">
    <location>
        <begin position="31"/>
        <end position="147"/>
    </location>
</feature>
<dbReference type="SUPFAM" id="SSF55826">
    <property type="entry name" value="YbaK/ProRS associated domain"/>
    <property type="match status" value="1"/>
</dbReference>
<keyword evidence="2 4" id="KW-0648">Protein biosynthesis</keyword>
<dbReference type="PIRSF" id="PIRSF006181">
    <property type="entry name" value="EbsC_YbaK"/>
    <property type="match status" value="1"/>
</dbReference>
<dbReference type="EMBL" id="FWWY01000001">
    <property type="protein sequence ID" value="SMC02204.1"/>
    <property type="molecule type" value="Genomic_DNA"/>
</dbReference>
<dbReference type="NCBIfam" id="TIGR00011">
    <property type="entry name" value="YbaK_EbsC"/>
    <property type="match status" value="1"/>
</dbReference>
<evidence type="ECO:0000313" key="7">
    <source>
        <dbReference type="Proteomes" id="UP000192660"/>
    </source>
</evidence>
<dbReference type="RefSeq" id="WP_020376295.1">
    <property type="nucleotide sequence ID" value="NZ_FWWY01000001.1"/>
</dbReference>
<evidence type="ECO:0000256" key="3">
    <source>
        <dbReference type="ARBA" id="ARBA00023239"/>
    </source>
</evidence>
<dbReference type="OrthoDB" id="9809296at2"/>
<evidence type="ECO:0000256" key="4">
    <source>
        <dbReference type="PIRNR" id="PIRNR006181"/>
    </source>
</evidence>
<evidence type="ECO:0000256" key="2">
    <source>
        <dbReference type="ARBA" id="ARBA00022917"/>
    </source>
</evidence>
<dbReference type="GO" id="GO:0002161">
    <property type="term" value="F:aminoacyl-tRNA deacylase activity"/>
    <property type="evidence" value="ECO:0007669"/>
    <property type="project" value="InterPro"/>
</dbReference>
<evidence type="ECO:0000259" key="5">
    <source>
        <dbReference type="Pfam" id="PF04073"/>
    </source>
</evidence>
<protein>
    <recommendedName>
        <fullName evidence="4">Cys-tRNA(Pro)/Cys-tRNA(Cys) deacylase</fullName>
        <ecNumber evidence="4">4.2.-.-</ecNumber>
    </recommendedName>
</protein>
<name>A0A1W1W7E0_SULTA</name>
<proteinExistence type="inferred from homology"/>
<dbReference type="AlphaFoldDB" id="A0A1W1W7E0"/>
<keyword evidence="7" id="KW-1185">Reference proteome</keyword>
<dbReference type="GO" id="GO:0016829">
    <property type="term" value="F:lyase activity"/>
    <property type="evidence" value="ECO:0007669"/>
    <property type="project" value="UniProtKB-KW"/>
</dbReference>
<reference evidence="7" key="1">
    <citation type="submission" date="2017-04" db="EMBL/GenBank/DDBJ databases">
        <authorList>
            <person name="Varghese N."/>
            <person name="Submissions S."/>
        </authorList>
    </citation>
    <scope>NUCLEOTIDE SEQUENCE [LARGE SCALE GENOMIC DNA]</scope>
    <source>
        <strain evidence="7">DSM 9293</strain>
    </source>
</reference>
<dbReference type="Gene3D" id="3.90.960.10">
    <property type="entry name" value="YbaK/aminoacyl-tRNA synthetase-associated domain"/>
    <property type="match status" value="1"/>
</dbReference>
<gene>
    <name evidence="6" type="ORF">SAMN00768000_0422</name>
</gene>
<dbReference type="PANTHER" id="PTHR30411">
    <property type="entry name" value="CYTOPLASMIC PROTEIN"/>
    <property type="match status" value="1"/>
</dbReference>
<dbReference type="InterPro" id="IPR036754">
    <property type="entry name" value="YbaK/aa-tRNA-synt-asso_dom_sf"/>
</dbReference>
<dbReference type="Pfam" id="PF04073">
    <property type="entry name" value="tRNA_edit"/>
    <property type="match status" value="1"/>
</dbReference>
<dbReference type="InterPro" id="IPR004369">
    <property type="entry name" value="Prolyl-tRNA_editing_YbaK/EbsC"/>
</dbReference>